<dbReference type="AlphaFoldDB" id="A0A3P7L263"/>
<evidence type="ECO:0000256" key="11">
    <source>
        <dbReference type="ARBA" id="ARBA00023201"/>
    </source>
</evidence>
<evidence type="ECO:0000313" key="16">
    <source>
        <dbReference type="Proteomes" id="UP000270094"/>
    </source>
</evidence>
<keyword evidence="4 13" id="KW-0894">Sodium channel</keyword>
<proteinExistence type="inferred from homology"/>
<evidence type="ECO:0000313" key="15">
    <source>
        <dbReference type="EMBL" id="VDM76815.1"/>
    </source>
</evidence>
<dbReference type="Pfam" id="PF00858">
    <property type="entry name" value="ASC"/>
    <property type="match status" value="1"/>
</dbReference>
<dbReference type="OrthoDB" id="6238402at2759"/>
<evidence type="ECO:0000256" key="9">
    <source>
        <dbReference type="ARBA" id="ARBA00023136"/>
    </source>
</evidence>
<sequence length="206" mass="24080">MSNELRQRQPNYDPFIYSKSQVPPPDFNDELDDGLVKDKFKDFADKTTAHGAKRILIAHNGISRMFWMGLIVVFLTLFLYQATTLVLKYKKHEKITSISLKFDDVEFPAITFCNLNPYKKSLVMMVPSIRDTVLQLFEKEIAQGQEDLRKQQLARGEIRRVVKREANFDPRYEAIEAHCKCVGNLDMECIRFETPPKDEVFHVRNF</sequence>
<dbReference type="GO" id="GO:0005886">
    <property type="term" value="C:plasma membrane"/>
    <property type="evidence" value="ECO:0007669"/>
    <property type="project" value="TreeGrafter"/>
</dbReference>
<gene>
    <name evidence="15" type="ORF">SVUK_LOCUS11813</name>
</gene>
<dbReference type="PANTHER" id="PTHR11690">
    <property type="entry name" value="AMILORIDE-SENSITIVE SODIUM CHANNEL-RELATED"/>
    <property type="match status" value="1"/>
</dbReference>
<keyword evidence="5 13" id="KW-0812">Transmembrane</keyword>
<dbReference type="EMBL" id="UYYB01097796">
    <property type="protein sequence ID" value="VDM76815.1"/>
    <property type="molecule type" value="Genomic_DNA"/>
</dbReference>
<comment type="subcellular location">
    <subcellularLocation>
        <location evidence="1">Membrane</location>
        <topology evidence="1">Multi-pass membrane protein</topology>
    </subcellularLocation>
</comment>
<dbReference type="InterPro" id="IPR001873">
    <property type="entry name" value="ENaC"/>
</dbReference>
<keyword evidence="12 13" id="KW-0407">Ion channel</keyword>
<feature type="transmembrane region" description="Helical" evidence="14">
    <location>
        <begin position="66"/>
        <end position="87"/>
    </location>
</feature>
<keyword evidence="8 13" id="KW-0406">Ion transport</keyword>
<dbReference type="PRINTS" id="PR01078">
    <property type="entry name" value="AMINACHANNEL"/>
</dbReference>
<organism evidence="15 16">
    <name type="scientific">Strongylus vulgaris</name>
    <name type="common">Blood worm</name>
    <dbReference type="NCBI Taxonomy" id="40348"/>
    <lineage>
        <taxon>Eukaryota</taxon>
        <taxon>Metazoa</taxon>
        <taxon>Ecdysozoa</taxon>
        <taxon>Nematoda</taxon>
        <taxon>Chromadorea</taxon>
        <taxon>Rhabditida</taxon>
        <taxon>Rhabditina</taxon>
        <taxon>Rhabditomorpha</taxon>
        <taxon>Strongyloidea</taxon>
        <taxon>Strongylidae</taxon>
        <taxon>Strongylus</taxon>
    </lineage>
</organism>
<evidence type="ECO:0000256" key="6">
    <source>
        <dbReference type="ARBA" id="ARBA00022989"/>
    </source>
</evidence>
<accession>A0A3P7L263</accession>
<evidence type="ECO:0000256" key="1">
    <source>
        <dbReference type="ARBA" id="ARBA00004141"/>
    </source>
</evidence>
<name>A0A3P7L263_STRVU</name>
<dbReference type="PANTHER" id="PTHR11690:SF276">
    <property type="entry name" value="DEGENERIN DEG-1"/>
    <property type="match status" value="1"/>
</dbReference>
<reference evidence="15 16" key="1">
    <citation type="submission" date="2018-11" db="EMBL/GenBank/DDBJ databases">
        <authorList>
            <consortium name="Pathogen Informatics"/>
        </authorList>
    </citation>
    <scope>NUCLEOTIDE SEQUENCE [LARGE SCALE GENOMIC DNA]</scope>
</reference>
<keyword evidence="11 13" id="KW-0739">Sodium transport</keyword>
<keyword evidence="16" id="KW-1185">Reference proteome</keyword>
<dbReference type="Proteomes" id="UP000270094">
    <property type="component" value="Unassembled WGS sequence"/>
</dbReference>
<comment type="similarity">
    <text evidence="2 13">Belongs to the amiloride-sensitive sodium channel (TC 1.A.6) family.</text>
</comment>
<evidence type="ECO:0000256" key="12">
    <source>
        <dbReference type="ARBA" id="ARBA00023303"/>
    </source>
</evidence>
<keyword evidence="7" id="KW-0915">Sodium</keyword>
<evidence type="ECO:0000256" key="2">
    <source>
        <dbReference type="ARBA" id="ARBA00007193"/>
    </source>
</evidence>
<evidence type="ECO:0000256" key="14">
    <source>
        <dbReference type="SAM" id="Phobius"/>
    </source>
</evidence>
<evidence type="ECO:0000256" key="10">
    <source>
        <dbReference type="ARBA" id="ARBA00023180"/>
    </source>
</evidence>
<dbReference type="GO" id="GO:0015280">
    <property type="term" value="F:ligand-gated sodium channel activity"/>
    <property type="evidence" value="ECO:0007669"/>
    <property type="project" value="TreeGrafter"/>
</dbReference>
<keyword evidence="9 14" id="KW-0472">Membrane</keyword>
<keyword evidence="10" id="KW-0325">Glycoprotein</keyword>
<evidence type="ECO:0000256" key="13">
    <source>
        <dbReference type="RuleBase" id="RU000679"/>
    </source>
</evidence>
<evidence type="ECO:0000256" key="5">
    <source>
        <dbReference type="ARBA" id="ARBA00022692"/>
    </source>
</evidence>
<protein>
    <submittedName>
        <fullName evidence="15">Uncharacterized protein</fullName>
    </submittedName>
</protein>
<evidence type="ECO:0000256" key="4">
    <source>
        <dbReference type="ARBA" id="ARBA00022461"/>
    </source>
</evidence>
<evidence type="ECO:0000256" key="7">
    <source>
        <dbReference type="ARBA" id="ARBA00023053"/>
    </source>
</evidence>
<keyword evidence="6 14" id="KW-1133">Transmembrane helix</keyword>
<evidence type="ECO:0000256" key="3">
    <source>
        <dbReference type="ARBA" id="ARBA00022448"/>
    </source>
</evidence>
<evidence type="ECO:0000256" key="8">
    <source>
        <dbReference type="ARBA" id="ARBA00023065"/>
    </source>
</evidence>
<keyword evidence="3 13" id="KW-0813">Transport</keyword>